<dbReference type="InterPro" id="IPR029962">
    <property type="entry name" value="TBL"/>
</dbReference>
<keyword evidence="13" id="KW-1185">Reference proteome</keyword>
<feature type="compositionally biased region" description="Basic and acidic residues" evidence="9">
    <location>
        <begin position="104"/>
        <end position="124"/>
    </location>
</feature>
<dbReference type="EMBL" id="OZ075120">
    <property type="protein sequence ID" value="CAL4892996.1"/>
    <property type="molecule type" value="Genomic_DNA"/>
</dbReference>
<comment type="similarity">
    <text evidence="2">Belongs to the PC-esterase family. TBL subfamily.</text>
</comment>
<protein>
    <recommendedName>
        <fullName evidence="14">Trichome birefringence-like N-terminal domain-containing protein</fullName>
    </recommendedName>
</protein>
<evidence type="ECO:0000256" key="6">
    <source>
        <dbReference type="ARBA" id="ARBA00022989"/>
    </source>
</evidence>
<evidence type="ECO:0000256" key="9">
    <source>
        <dbReference type="SAM" id="MobiDB-lite"/>
    </source>
</evidence>
<evidence type="ECO:0000256" key="8">
    <source>
        <dbReference type="ARBA" id="ARBA00023136"/>
    </source>
</evidence>
<evidence type="ECO:0000259" key="11">
    <source>
        <dbReference type="Pfam" id="PF14416"/>
    </source>
</evidence>
<keyword evidence="3" id="KW-0808">Transferase</keyword>
<name>A0ABC8VL16_9POAL</name>
<organism evidence="12 13">
    <name type="scientific">Urochloa decumbens</name>
    <dbReference type="NCBI Taxonomy" id="240449"/>
    <lineage>
        <taxon>Eukaryota</taxon>
        <taxon>Viridiplantae</taxon>
        <taxon>Streptophyta</taxon>
        <taxon>Embryophyta</taxon>
        <taxon>Tracheophyta</taxon>
        <taxon>Spermatophyta</taxon>
        <taxon>Magnoliopsida</taxon>
        <taxon>Liliopsida</taxon>
        <taxon>Poales</taxon>
        <taxon>Poaceae</taxon>
        <taxon>PACMAD clade</taxon>
        <taxon>Panicoideae</taxon>
        <taxon>Panicodae</taxon>
        <taxon>Paniceae</taxon>
        <taxon>Melinidinae</taxon>
        <taxon>Urochloa</taxon>
    </lineage>
</organism>
<keyword evidence="6" id="KW-1133">Transmembrane helix</keyword>
<gene>
    <name evidence="12" type="ORF">URODEC1_LOCUS4532</name>
</gene>
<keyword evidence="4" id="KW-0812">Transmembrane</keyword>
<evidence type="ECO:0000313" key="12">
    <source>
        <dbReference type="EMBL" id="CAL4892996.1"/>
    </source>
</evidence>
<dbReference type="Proteomes" id="UP001497457">
    <property type="component" value="Chromosome 10rd"/>
</dbReference>
<evidence type="ECO:0000256" key="3">
    <source>
        <dbReference type="ARBA" id="ARBA00022679"/>
    </source>
</evidence>
<dbReference type="Pfam" id="PF13839">
    <property type="entry name" value="PC-Esterase"/>
    <property type="match status" value="1"/>
</dbReference>
<dbReference type="PANTHER" id="PTHR32285:SF37">
    <property type="entry name" value="XYLAN O-ACETYLTRANSFERASE 5"/>
    <property type="match status" value="1"/>
</dbReference>
<keyword evidence="8" id="KW-0472">Membrane</keyword>
<dbReference type="InterPro" id="IPR025846">
    <property type="entry name" value="TBL_N"/>
</dbReference>
<proteinExistence type="inferred from homology"/>
<feature type="region of interest" description="Disordered" evidence="9">
    <location>
        <begin position="90"/>
        <end position="144"/>
    </location>
</feature>
<evidence type="ECO:0000313" key="13">
    <source>
        <dbReference type="Proteomes" id="UP001497457"/>
    </source>
</evidence>
<comment type="subcellular location">
    <subcellularLocation>
        <location evidence="1">Golgi apparatus membrane</location>
        <topology evidence="1">Single-pass type II membrane protein</topology>
    </subcellularLocation>
</comment>
<accession>A0ABC8VL16</accession>
<evidence type="ECO:0000256" key="1">
    <source>
        <dbReference type="ARBA" id="ARBA00004323"/>
    </source>
</evidence>
<evidence type="ECO:0000256" key="4">
    <source>
        <dbReference type="ARBA" id="ARBA00022692"/>
    </source>
</evidence>
<evidence type="ECO:0000259" key="10">
    <source>
        <dbReference type="Pfam" id="PF13839"/>
    </source>
</evidence>
<dbReference type="AlphaFoldDB" id="A0ABC8VL16"/>
<evidence type="ECO:0000256" key="5">
    <source>
        <dbReference type="ARBA" id="ARBA00022968"/>
    </source>
</evidence>
<evidence type="ECO:0000256" key="2">
    <source>
        <dbReference type="ARBA" id="ARBA00007727"/>
    </source>
</evidence>
<keyword evidence="5" id="KW-0735">Signal-anchor</keyword>
<feature type="domain" description="Trichome birefringence-like C-terminal" evidence="10">
    <location>
        <begin position="278"/>
        <end position="566"/>
    </location>
</feature>
<dbReference type="InterPro" id="IPR026057">
    <property type="entry name" value="TBL_C"/>
</dbReference>
<dbReference type="PANTHER" id="PTHR32285">
    <property type="entry name" value="PROTEIN TRICHOME BIREFRINGENCE-LIKE 9-RELATED"/>
    <property type="match status" value="1"/>
</dbReference>
<dbReference type="Pfam" id="PF14416">
    <property type="entry name" value="PMR5N"/>
    <property type="match status" value="1"/>
</dbReference>
<dbReference type="GO" id="GO:1990538">
    <property type="term" value="F:xylan O-acetyltransferase activity"/>
    <property type="evidence" value="ECO:0007669"/>
    <property type="project" value="UniProtKB-ARBA"/>
</dbReference>
<keyword evidence="7" id="KW-0333">Golgi apparatus</keyword>
<feature type="domain" description="Trichome birefringence-like N-terminal" evidence="11">
    <location>
        <begin position="170"/>
        <end position="223"/>
    </location>
</feature>
<sequence length="585" mass="65245">MRIPRRKGAVGMPSRRAQVAAVFALAALLGVSVLYDSAHIAASLRRHGAGPRAYAKLSSSDDAAAVVSSAAREEASSAAAVAAVEAVSAHAPPAKGADSAPVEGTDRPDDPPPHQQQEAKKAEAEAEAAAAKPGATAGSSSQDAPLIEEVVQGGGGAGHGGALEQRHEGTCDLYKGSWVYDESRAPIYKESGCSFLTEQVTCMRNGRRDDDYQKWRWQPDGCDLPKRAAYRCIKKRNDPITKTTSPPWIRVERGKQKFTRLLHSRKNNRPDLGSNTTPRFDAKLLLEKLRNKRLMFVGDSLNRNQWESMVCLVQAEAPWDKKSLVKNGSLNVFHLQEYNATVEFYWAPFLVESNSDDPDIHSISDRMIKPTSIAKHAANWQGVDYLIFNTYIWWMNTPQMKTVHGGSFSRKHVKYDEIERVVAYRKVLKTWSRWVEAHIDPKRTTVLFMSVSPVHMQSEGWGSPNAVKCFSETQPAINYTKKLEVGTDWDLFTTAQRVTRSMKKVPVHFINITALSEIRKDAHTSVHTLRQGKLLTAEQKANPRKFADCIHWCLPGVPDTWNEFVYGHIVSSTPQQQMPEDQPHR</sequence>
<evidence type="ECO:0000256" key="7">
    <source>
        <dbReference type="ARBA" id="ARBA00023034"/>
    </source>
</evidence>
<evidence type="ECO:0008006" key="14">
    <source>
        <dbReference type="Google" id="ProtNLM"/>
    </source>
</evidence>
<reference evidence="12" key="1">
    <citation type="submission" date="2024-10" db="EMBL/GenBank/DDBJ databases">
        <authorList>
            <person name="Ryan C."/>
        </authorList>
    </citation>
    <scope>NUCLEOTIDE SEQUENCE [LARGE SCALE GENOMIC DNA]</scope>
</reference>
<dbReference type="GO" id="GO:0000139">
    <property type="term" value="C:Golgi membrane"/>
    <property type="evidence" value="ECO:0007669"/>
    <property type="project" value="UniProtKB-SubCell"/>
</dbReference>